<dbReference type="InterPro" id="IPR055348">
    <property type="entry name" value="DctQ"/>
</dbReference>
<feature type="domain" description="Tripartite ATP-independent periplasmic transporters DctQ component" evidence="10">
    <location>
        <begin position="37"/>
        <end position="161"/>
    </location>
</feature>
<dbReference type="PANTHER" id="PTHR35011:SF2">
    <property type="entry name" value="2,3-DIKETO-L-GULONATE TRAP TRANSPORTER SMALL PERMEASE PROTEIN YIAM"/>
    <property type="match status" value="1"/>
</dbReference>
<evidence type="ECO:0000256" key="8">
    <source>
        <dbReference type="ARBA" id="ARBA00038436"/>
    </source>
</evidence>
<evidence type="ECO:0000259" key="10">
    <source>
        <dbReference type="Pfam" id="PF04290"/>
    </source>
</evidence>
<dbReference type="Proteomes" id="UP000199473">
    <property type="component" value="Unassembled WGS sequence"/>
</dbReference>
<gene>
    <name evidence="11" type="ORF">SAMN02745775_10621</name>
</gene>
<feature type="transmembrane region" description="Helical" evidence="9">
    <location>
        <begin position="58"/>
        <end position="75"/>
    </location>
</feature>
<sequence length="172" mass="19718">MAPQSGVRGALRRFNELYARFLEWLLVFSVASIIPPVTLQIFARFTELLPRYIWTEEASRFLLVWTVMIGAMVAIREGTHFNVDLFPNLKGRGKAAADLVAGFFIVVFALVFVWWGWEFVDSAWFRISELAELPLWTIYIAWPVAGLSFLIFMAERIWDDLAVLTGAEEPRA</sequence>
<keyword evidence="3" id="KW-1003">Cell membrane</keyword>
<evidence type="ECO:0000256" key="7">
    <source>
        <dbReference type="ARBA" id="ARBA00023136"/>
    </source>
</evidence>
<reference evidence="11 12" key="1">
    <citation type="submission" date="2016-10" db="EMBL/GenBank/DDBJ databases">
        <authorList>
            <person name="de Groot N.N."/>
        </authorList>
    </citation>
    <scope>NUCLEOTIDE SEQUENCE [LARGE SCALE GENOMIC DNA]</scope>
    <source>
        <strain evidence="11 12">DSM 19981</strain>
    </source>
</reference>
<evidence type="ECO:0000313" key="11">
    <source>
        <dbReference type="EMBL" id="SFK70664.1"/>
    </source>
</evidence>
<evidence type="ECO:0000256" key="4">
    <source>
        <dbReference type="ARBA" id="ARBA00022519"/>
    </source>
</evidence>
<evidence type="ECO:0000256" key="9">
    <source>
        <dbReference type="RuleBase" id="RU369079"/>
    </source>
</evidence>
<comment type="function">
    <text evidence="9">Part of the tripartite ATP-independent periplasmic (TRAP) transport system.</text>
</comment>
<dbReference type="GO" id="GO:0022857">
    <property type="term" value="F:transmembrane transporter activity"/>
    <property type="evidence" value="ECO:0007669"/>
    <property type="project" value="UniProtKB-UniRule"/>
</dbReference>
<evidence type="ECO:0000256" key="3">
    <source>
        <dbReference type="ARBA" id="ARBA00022475"/>
    </source>
</evidence>
<dbReference type="Pfam" id="PF04290">
    <property type="entry name" value="DctQ"/>
    <property type="match status" value="1"/>
</dbReference>
<evidence type="ECO:0000256" key="1">
    <source>
        <dbReference type="ARBA" id="ARBA00004429"/>
    </source>
</evidence>
<organism evidence="11 12">
    <name type="scientific">Falsiroseomonas stagni DSM 19981</name>
    <dbReference type="NCBI Taxonomy" id="1123062"/>
    <lineage>
        <taxon>Bacteria</taxon>
        <taxon>Pseudomonadati</taxon>
        <taxon>Pseudomonadota</taxon>
        <taxon>Alphaproteobacteria</taxon>
        <taxon>Acetobacterales</taxon>
        <taxon>Roseomonadaceae</taxon>
        <taxon>Falsiroseomonas</taxon>
    </lineage>
</organism>
<protein>
    <recommendedName>
        <fullName evidence="9">TRAP transporter small permease protein</fullName>
    </recommendedName>
</protein>
<evidence type="ECO:0000256" key="2">
    <source>
        <dbReference type="ARBA" id="ARBA00022448"/>
    </source>
</evidence>
<dbReference type="GO" id="GO:0015740">
    <property type="term" value="P:C4-dicarboxylate transport"/>
    <property type="evidence" value="ECO:0007669"/>
    <property type="project" value="TreeGrafter"/>
</dbReference>
<dbReference type="InterPro" id="IPR007387">
    <property type="entry name" value="TRAP_DctQ"/>
</dbReference>
<keyword evidence="7 9" id="KW-0472">Membrane</keyword>
<proteinExistence type="inferred from homology"/>
<dbReference type="PANTHER" id="PTHR35011">
    <property type="entry name" value="2,3-DIKETO-L-GULONATE TRAP TRANSPORTER SMALL PERMEASE PROTEIN YIAM"/>
    <property type="match status" value="1"/>
</dbReference>
<feature type="transmembrane region" description="Helical" evidence="9">
    <location>
        <begin position="96"/>
        <end position="116"/>
    </location>
</feature>
<dbReference type="STRING" id="1123062.SAMN02745775_10621"/>
<comment type="subcellular location">
    <subcellularLocation>
        <location evidence="1 9">Cell inner membrane</location>
        <topology evidence="1 9">Multi-pass membrane protein</topology>
    </subcellularLocation>
</comment>
<keyword evidence="2 9" id="KW-0813">Transport</keyword>
<keyword evidence="6 9" id="KW-1133">Transmembrane helix</keyword>
<dbReference type="RefSeq" id="WP_092960887.1">
    <property type="nucleotide sequence ID" value="NZ_FOSQ01000006.1"/>
</dbReference>
<feature type="transmembrane region" description="Helical" evidence="9">
    <location>
        <begin position="136"/>
        <end position="154"/>
    </location>
</feature>
<keyword evidence="4 9" id="KW-0997">Cell inner membrane</keyword>
<evidence type="ECO:0000256" key="5">
    <source>
        <dbReference type="ARBA" id="ARBA00022692"/>
    </source>
</evidence>
<accession>A0A1I4BPB1</accession>
<comment type="subunit">
    <text evidence="9">The complex comprises the extracytoplasmic solute receptor protein and the two transmembrane proteins.</text>
</comment>
<keyword evidence="12" id="KW-1185">Reference proteome</keyword>
<comment type="similarity">
    <text evidence="8 9">Belongs to the TRAP transporter small permease family.</text>
</comment>
<evidence type="ECO:0000313" key="12">
    <source>
        <dbReference type="Proteomes" id="UP000199473"/>
    </source>
</evidence>
<dbReference type="GO" id="GO:0005886">
    <property type="term" value="C:plasma membrane"/>
    <property type="evidence" value="ECO:0007669"/>
    <property type="project" value="UniProtKB-SubCell"/>
</dbReference>
<dbReference type="OrthoDB" id="7843639at2"/>
<dbReference type="AlphaFoldDB" id="A0A1I4BPB1"/>
<dbReference type="EMBL" id="FOSQ01000006">
    <property type="protein sequence ID" value="SFK70664.1"/>
    <property type="molecule type" value="Genomic_DNA"/>
</dbReference>
<evidence type="ECO:0000256" key="6">
    <source>
        <dbReference type="ARBA" id="ARBA00022989"/>
    </source>
</evidence>
<keyword evidence="5 9" id="KW-0812">Transmembrane</keyword>
<name>A0A1I4BPB1_9PROT</name>
<feature type="transmembrane region" description="Helical" evidence="9">
    <location>
        <begin position="21"/>
        <end position="43"/>
    </location>
</feature>